<evidence type="ECO:0000313" key="2">
    <source>
        <dbReference type="EMBL" id="KAK1343017.1"/>
    </source>
</evidence>
<reference evidence="2" key="1">
    <citation type="submission" date="2023-06" db="EMBL/GenBank/DDBJ databases">
        <title>Reference genome for the Northern bat (Eptesicus nilssonii), a most northern bat species.</title>
        <authorList>
            <person name="Laine V.N."/>
            <person name="Pulliainen A.T."/>
            <person name="Lilley T.M."/>
        </authorList>
    </citation>
    <scope>NUCLEOTIDE SEQUENCE</scope>
    <source>
        <strain evidence="2">BLF_Eptnil</strain>
        <tissue evidence="2">Kidney</tissue>
    </source>
</reference>
<dbReference type="EMBL" id="JAULJE010000005">
    <property type="protein sequence ID" value="KAK1343017.1"/>
    <property type="molecule type" value="Genomic_DNA"/>
</dbReference>
<gene>
    <name evidence="2" type="ORF">QTO34_015787</name>
</gene>
<accession>A0AA40I5P5</accession>
<feature type="region of interest" description="Disordered" evidence="1">
    <location>
        <begin position="114"/>
        <end position="133"/>
    </location>
</feature>
<keyword evidence="3" id="KW-1185">Reference proteome</keyword>
<proteinExistence type="predicted"/>
<evidence type="ECO:0000256" key="1">
    <source>
        <dbReference type="SAM" id="MobiDB-lite"/>
    </source>
</evidence>
<dbReference type="Proteomes" id="UP001177744">
    <property type="component" value="Unassembled WGS sequence"/>
</dbReference>
<name>A0AA40I5P5_CNENI</name>
<comment type="caution">
    <text evidence="2">The sequence shown here is derived from an EMBL/GenBank/DDBJ whole genome shotgun (WGS) entry which is preliminary data.</text>
</comment>
<dbReference type="AlphaFoldDB" id="A0AA40I5P5"/>
<evidence type="ECO:0000313" key="3">
    <source>
        <dbReference type="Proteomes" id="UP001177744"/>
    </source>
</evidence>
<organism evidence="2 3">
    <name type="scientific">Cnephaeus nilssonii</name>
    <name type="common">Northern bat</name>
    <name type="synonym">Eptesicus nilssonii</name>
    <dbReference type="NCBI Taxonomy" id="3371016"/>
    <lineage>
        <taxon>Eukaryota</taxon>
        <taxon>Metazoa</taxon>
        <taxon>Chordata</taxon>
        <taxon>Craniata</taxon>
        <taxon>Vertebrata</taxon>
        <taxon>Euteleostomi</taxon>
        <taxon>Mammalia</taxon>
        <taxon>Eutheria</taxon>
        <taxon>Laurasiatheria</taxon>
        <taxon>Chiroptera</taxon>
        <taxon>Yangochiroptera</taxon>
        <taxon>Vespertilionidae</taxon>
        <taxon>Cnephaeus</taxon>
    </lineage>
</organism>
<feature type="compositionally biased region" description="Polar residues" evidence="1">
    <location>
        <begin position="34"/>
        <end position="44"/>
    </location>
</feature>
<protein>
    <submittedName>
        <fullName evidence="2">Uncharacterized protein</fullName>
    </submittedName>
</protein>
<sequence length="133" mass="14635">MDGKMHPWRRQEKHLPPLELFLSRESAMGKGISRQKSGSRTQGGFQKEGGRWESQQDVSQIAVSRGAAPVAPSLPGCPQNNHSPDPGRSSLAASYLTPVKSFVPQMPKLLKSLFPVRDERRGKQPSPLAHQSL</sequence>
<feature type="region of interest" description="Disordered" evidence="1">
    <location>
        <begin position="28"/>
        <end position="92"/>
    </location>
</feature>
<feature type="compositionally biased region" description="Polar residues" evidence="1">
    <location>
        <begin position="53"/>
        <end position="62"/>
    </location>
</feature>